<keyword evidence="6 8" id="KW-0592">Phosphate transport</keyword>
<dbReference type="PIRSF" id="PIRSF003107">
    <property type="entry name" value="PhoU"/>
    <property type="match status" value="1"/>
</dbReference>
<dbReference type="InterPro" id="IPR038078">
    <property type="entry name" value="PhoU-like_sf"/>
</dbReference>
<gene>
    <name evidence="10" type="primary">phoU</name>
    <name evidence="10" type="ORF">NB646_04625</name>
</gene>
<feature type="domain" description="PhoU" evidence="9">
    <location>
        <begin position="38"/>
        <end position="125"/>
    </location>
</feature>
<keyword evidence="4 8" id="KW-0813">Transport</keyword>
<dbReference type="PANTHER" id="PTHR42930:SF3">
    <property type="entry name" value="PHOSPHATE-SPECIFIC TRANSPORT SYSTEM ACCESSORY PROTEIN PHOU"/>
    <property type="match status" value="1"/>
</dbReference>
<evidence type="ECO:0000256" key="6">
    <source>
        <dbReference type="ARBA" id="ARBA00022592"/>
    </source>
</evidence>
<evidence type="ECO:0000256" key="5">
    <source>
        <dbReference type="ARBA" id="ARBA00022490"/>
    </source>
</evidence>
<keyword evidence="5 8" id="KW-0963">Cytoplasm</keyword>
<dbReference type="GO" id="GO:0006817">
    <property type="term" value="P:phosphate ion transport"/>
    <property type="evidence" value="ECO:0007669"/>
    <property type="project" value="UniProtKB-KW"/>
</dbReference>
<name>A0A9E9LF37_9BURK</name>
<evidence type="ECO:0000313" key="10">
    <source>
        <dbReference type="EMBL" id="WAV92006.1"/>
    </source>
</evidence>
<feature type="domain" description="PhoU" evidence="9">
    <location>
        <begin position="144"/>
        <end position="226"/>
    </location>
</feature>
<evidence type="ECO:0000256" key="8">
    <source>
        <dbReference type="PIRNR" id="PIRNR003107"/>
    </source>
</evidence>
<evidence type="ECO:0000259" key="9">
    <source>
        <dbReference type="Pfam" id="PF01895"/>
    </source>
</evidence>
<comment type="subcellular location">
    <subcellularLocation>
        <location evidence="1 8">Cytoplasm</location>
    </subcellularLocation>
</comment>
<evidence type="ECO:0000256" key="1">
    <source>
        <dbReference type="ARBA" id="ARBA00004496"/>
    </source>
</evidence>
<dbReference type="AlphaFoldDB" id="A0A9E9LF37"/>
<evidence type="ECO:0000256" key="3">
    <source>
        <dbReference type="ARBA" id="ARBA00011738"/>
    </source>
</evidence>
<dbReference type="SUPFAM" id="SSF109755">
    <property type="entry name" value="PhoU-like"/>
    <property type="match status" value="1"/>
</dbReference>
<dbReference type="InterPro" id="IPR028366">
    <property type="entry name" value="PhoU"/>
</dbReference>
<comment type="function">
    <text evidence="7 8">Plays a role in the regulation of phosphate uptake.</text>
</comment>
<dbReference type="PANTHER" id="PTHR42930">
    <property type="entry name" value="PHOSPHATE-SPECIFIC TRANSPORT SYSTEM ACCESSORY PROTEIN PHOU"/>
    <property type="match status" value="1"/>
</dbReference>
<dbReference type="Proteomes" id="UP001164819">
    <property type="component" value="Chromosome"/>
</dbReference>
<dbReference type="FunFam" id="1.20.58.220:FF:000004">
    <property type="entry name" value="Phosphate-specific transport system accessory protein PhoU"/>
    <property type="match status" value="1"/>
</dbReference>
<evidence type="ECO:0000256" key="7">
    <source>
        <dbReference type="ARBA" id="ARBA00056181"/>
    </source>
</evidence>
<dbReference type="Pfam" id="PF01895">
    <property type="entry name" value="PhoU"/>
    <property type="match status" value="2"/>
</dbReference>
<dbReference type="NCBIfam" id="TIGR02135">
    <property type="entry name" value="phoU_full"/>
    <property type="match status" value="1"/>
</dbReference>
<reference evidence="10" key="1">
    <citation type="journal article" date="2022" name="Front. Microbiol.">
        <title>New perspectives on an old grouping: The genomic and phenotypic variability of Oxalobacter formigenes and the implications for calcium oxalate stone prevention.</title>
        <authorList>
            <person name="Chmiel J.A."/>
            <person name="Carr C."/>
            <person name="Stuivenberg G.A."/>
            <person name="Venema R."/>
            <person name="Chanyi R.M."/>
            <person name="Al K.F."/>
            <person name="Giguere D."/>
            <person name="Say H."/>
            <person name="Akouris P.P."/>
            <person name="Dominguez Romero S.A."/>
            <person name="Kwong A."/>
            <person name="Tai V."/>
            <person name="Koval S.F."/>
            <person name="Razvi H."/>
            <person name="Bjazevic J."/>
            <person name="Burton J.P."/>
        </authorList>
    </citation>
    <scope>NUCLEOTIDE SEQUENCE</scope>
    <source>
        <strain evidence="10">OxK</strain>
    </source>
</reference>
<evidence type="ECO:0000256" key="4">
    <source>
        <dbReference type="ARBA" id="ARBA00022448"/>
    </source>
</evidence>
<comment type="subunit">
    <text evidence="3 8">Homodimer.</text>
</comment>
<dbReference type="EMBL" id="CP098251">
    <property type="protein sequence ID" value="WAV92006.1"/>
    <property type="molecule type" value="Genomic_DNA"/>
</dbReference>
<accession>A0A9E9LF37</accession>
<dbReference type="GO" id="GO:0005737">
    <property type="term" value="C:cytoplasm"/>
    <property type="evidence" value="ECO:0007669"/>
    <property type="project" value="UniProtKB-SubCell"/>
</dbReference>
<protein>
    <recommendedName>
        <fullName evidence="8">Phosphate-specific transport system accessory protein PhoU</fullName>
    </recommendedName>
</protein>
<organism evidence="10">
    <name type="scientific">Oxalobacter aliiformigenes</name>
    <dbReference type="NCBI Taxonomy" id="2946593"/>
    <lineage>
        <taxon>Bacteria</taxon>
        <taxon>Pseudomonadati</taxon>
        <taxon>Pseudomonadota</taxon>
        <taxon>Betaproteobacteria</taxon>
        <taxon>Burkholderiales</taxon>
        <taxon>Oxalobacteraceae</taxon>
        <taxon>Oxalobacter</taxon>
    </lineage>
</organism>
<dbReference type="GO" id="GO:0030643">
    <property type="term" value="P:intracellular phosphate ion homeostasis"/>
    <property type="evidence" value="ECO:0007669"/>
    <property type="project" value="InterPro"/>
</dbReference>
<dbReference type="Gene3D" id="1.20.58.220">
    <property type="entry name" value="Phosphate transport system protein phou homolog 2, domain 2"/>
    <property type="match status" value="2"/>
</dbReference>
<dbReference type="InterPro" id="IPR026022">
    <property type="entry name" value="PhoU_dom"/>
</dbReference>
<sequence length="250" mass="27796">MMEQMKTNGMNEENPVFSGLHSSKQYDQDLEWIRSKVLLMGGLVENQFRDAIVALEKGDVALAEKVVAGDAQVNRQEVELDHACAQLIVRRQPAANDLRNVMATIKVISDLERMGDEATKIARSVGHIASRDLLTPGHYHAVINISRTAKHMMHDALDAYARMDTAKAAALMAADDVVDTEFHDIMCELIRYMRSEPGSVEAGVNLLRAAKAIERIGDHATNIAEFIIYVVDGKDVRHTDYRLPADSTLR</sequence>
<proteinExistence type="inferred from homology"/>
<dbReference type="GO" id="GO:0045936">
    <property type="term" value="P:negative regulation of phosphate metabolic process"/>
    <property type="evidence" value="ECO:0007669"/>
    <property type="project" value="InterPro"/>
</dbReference>
<evidence type="ECO:0000256" key="2">
    <source>
        <dbReference type="ARBA" id="ARBA00008107"/>
    </source>
</evidence>
<comment type="similarity">
    <text evidence="2 8">Belongs to the PhoU family.</text>
</comment>